<name>A0A7G2C4M5_9TRYP</name>
<dbReference type="EMBL" id="LR877146">
    <property type="protein sequence ID" value="CAD2213683.1"/>
    <property type="molecule type" value="Genomic_DNA"/>
</dbReference>
<evidence type="ECO:0000313" key="3">
    <source>
        <dbReference type="Proteomes" id="UP000515908"/>
    </source>
</evidence>
<protein>
    <submittedName>
        <fullName evidence="2">Uncharacterized protein</fullName>
    </submittedName>
</protein>
<dbReference type="Proteomes" id="UP000515908">
    <property type="component" value="Chromosome 02"/>
</dbReference>
<feature type="region of interest" description="Disordered" evidence="1">
    <location>
        <begin position="237"/>
        <end position="268"/>
    </location>
</feature>
<sequence>MALQSHKDSFRLKELSLGDMVGLTDDCTQLCRGRTERIVENRSRAPRGWEKVFYNVAAERRDEEFATCLEKCQHVQRSCPESTKLKEAEIAFEEHPPTKKSGGWFSFGSKKDTTSNATLPASHVNSAYAAFSLMQMSRCEHALEDFSAELFTIAHKPSKVSFQGKDPATGEVKDSGDIAPPVTGKGATPSADPPSEAHRKVLEGGKAGQTAASALDDAIMQRWSTARKGKMALEEQGYLRSEEEAKAMKQKDYHPSQQQGQSGTTPKW</sequence>
<feature type="region of interest" description="Disordered" evidence="1">
    <location>
        <begin position="160"/>
        <end position="213"/>
    </location>
</feature>
<reference evidence="2 3" key="1">
    <citation type="submission" date="2020-08" db="EMBL/GenBank/DDBJ databases">
        <authorList>
            <person name="Newling K."/>
            <person name="Davey J."/>
            <person name="Forrester S."/>
        </authorList>
    </citation>
    <scope>NUCLEOTIDE SEQUENCE [LARGE SCALE GENOMIC DNA]</scope>
    <source>
        <strain evidence="3">Crithidia deanei Carvalho (ATCC PRA-265)</strain>
    </source>
</reference>
<organism evidence="2 3">
    <name type="scientific">Angomonas deanei</name>
    <dbReference type="NCBI Taxonomy" id="59799"/>
    <lineage>
        <taxon>Eukaryota</taxon>
        <taxon>Discoba</taxon>
        <taxon>Euglenozoa</taxon>
        <taxon>Kinetoplastea</taxon>
        <taxon>Metakinetoplastina</taxon>
        <taxon>Trypanosomatida</taxon>
        <taxon>Trypanosomatidae</taxon>
        <taxon>Strigomonadinae</taxon>
        <taxon>Angomonas</taxon>
    </lineage>
</organism>
<dbReference type="AlphaFoldDB" id="A0A7G2C4M5"/>
<dbReference type="OrthoDB" id="270566at2759"/>
<accession>A0A7G2C4M5</accession>
<proteinExistence type="predicted"/>
<evidence type="ECO:0000256" key="1">
    <source>
        <dbReference type="SAM" id="MobiDB-lite"/>
    </source>
</evidence>
<feature type="compositionally biased region" description="Basic and acidic residues" evidence="1">
    <location>
        <begin position="240"/>
        <end position="254"/>
    </location>
</feature>
<feature type="compositionally biased region" description="Polar residues" evidence="1">
    <location>
        <begin position="255"/>
        <end position="268"/>
    </location>
</feature>
<evidence type="ECO:0000313" key="2">
    <source>
        <dbReference type="EMBL" id="CAD2213683.1"/>
    </source>
</evidence>
<gene>
    <name evidence="2" type="ORF">ADEAN_000112600</name>
</gene>
<keyword evidence="3" id="KW-1185">Reference proteome</keyword>
<dbReference type="VEuPathDB" id="TriTrypDB:ADEAN_000112600"/>